<evidence type="ECO:0000256" key="1">
    <source>
        <dbReference type="SAM" id="Coils"/>
    </source>
</evidence>
<dbReference type="EMBL" id="CCSB01000002">
    <property type="protein sequence ID" value="CDZ77416.1"/>
    <property type="molecule type" value="Genomic_DNA"/>
</dbReference>
<feature type="coiled-coil region" evidence="1">
    <location>
        <begin position="1043"/>
        <end position="1077"/>
    </location>
</feature>
<protein>
    <submittedName>
        <fullName evidence="2">Uncharacterized protein</fullName>
    </submittedName>
</protein>
<proteinExistence type="predicted"/>
<dbReference type="Proteomes" id="UP000044071">
    <property type="component" value="Unassembled WGS sequence"/>
</dbReference>
<name>A0A078KWU1_9GAMM</name>
<organism evidence="2 3">
    <name type="scientific">Legionella massiliensis</name>
    <dbReference type="NCBI Taxonomy" id="1034943"/>
    <lineage>
        <taxon>Bacteria</taxon>
        <taxon>Pseudomonadati</taxon>
        <taxon>Pseudomonadota</taxon>
        <taxon>Gammaproteobacteria</taxon>
        <taxon>Legionellales</taxon>
        <taxon>Legionellaceae</taxon>
        <taxon>Legionella</taxon>
    </lineage>
</organism>
<gene>
    <name evidence="2" type="ORF">BN59_01699</name>
</gene>
<keyword evidence="3" id="KW-1185">Reference proteome</keyword>
<sequence>MGIKLKRLRNHEKLGQYAASLERFDELSLDIEETDLTAENVTKLAKAFQIYKSANKLNKDNFFDILDNFKNNRKQFDAFVNLYSNEKQANLFKKVDPESLLNMDENQLLFLNAVLAKTNPKHVNQELIDFALAFSKKPGVKPEHAQQLSDCLNAIYGAEVPITQAWSSKNRLQNFLKQVDSKNIKDVSTVLNSLKESEALNKDSFDNVMNNAPFLSRSNDIEKIFEDMREVGLPVKDYQQRIIQLAVDDDFEPLAATHDRRDPSFKLPGLKDVLHGLSSVELPKKEGAKEAPKLGLKPKLLDTLLANVDKLDGKAASLKECFQALVNNGIPHNVDGKSNRLEALIKLDDFTKDKNCTKIKAVASILTSLDGSTPPPPKKPSFLDGSKLDDILAQAALPNSKLVANAPQICKAFDAVREAGISLKGLRGPIMSMENSKDLENLATILGELKADPNKPDQIKEKLDTTAVKVLIANTPKMDKENAQALGKAIRQLQNHGIALTDTTTAIAQAVGTNKIGQDNNLNKLLTLNTAQLNAVSTILSKLPKNINNESTLRHILDKGTLTKLTALFHPMTVQRDGKDVKFTSFADIYADAFENINKAGVDLKGHRADILKMSPTEAFALSNIMHGLKKSSIPLNTTEFETLKTSMTGLVNNIVGQIKFDPTKSRDLQIYDAINAHTKQLGEVIGLIRGNGHSLTGFTAALGQLIGDKKLSKDSHLARLLEMNTAEVTAVNKVLSSLKGETIDENILKHVMAKAKDLSTDTYTVGEGEHKETFTRAELAANIFNLMDKPLKITQKGHRADIVNMKADELHAFHSILEKLGPKITKPLDATDFGILRASIPALLDNLIGDDRDPSKNTPAIQKVITEHTTSLGNVINIIQANHHSLTGIGAYVGQKLGIDSLKKDSHLGRLLEMDTDQLKSVETVLGSLKTETVNESILKKILAAENLQEILEVDEQELTRADLLSDIFKKMDGTETSIGITQKGHRTALLEMPIEDLYALKTALDKIQKPKPPAQPLDATDFTALRESIPVIKEKFFKELVEPEIKKLDSLKEELKALEAELLSAKDEVIELTDIAQGNVDEEDDDAFFDRLDSILPDDDEDLGGDFDNDLEDAPPSLSERIAQLKYDIRSQEKQIEEKKAEALTKAYAHAGKLGEAVNMIKQQGVALTGASAVVGQALGSSALSQDNLITSLAKLGPKQLESVTNILNVLGKDPKPGSTEFNSKIVNFLIENSDELAEVANKKGKPPTPITNAEGKELTRGEIIVNVLTEMNNAGIPFKDRRELMKKDAEELNNLASVLGEVNKKLTELNGGVSKPLPYSTFEMIRDNIGAFKGQDAEKSKALASCIASLTNSGINLKNPLFGNKVEELMNKSAKELTEVAKVLNVLAGKANLDPKTYKNLMERSSNLVTDTIERTLKDGTTVTQTRADLLVEVYGKMRKVEGYRQPLMDLDCKQLEKMSNKLDELKANGKYSTSTDIKGIIEDIKEDPNYGEPLIRMDRAL</sequence>
<keyword evidence="1" id="KW-0175">Coiled coil</keyword>
<dbReference type="eggNOG" id="ENOG5030TNX">
    <property type="taxonomic scope" value="Bacteria"/>
</dbReference>
<accession>A0A078KWU1</accession>
<evidence type="ECO:0000313" key="3">
    <source>
        <dbReference type="Proteomes" id="UP000044071"/>
    </source>
</evidence>
<evidence type="ECO:0000313" key="2">
    <source>
        <dbReference type="EMBL" id="CDZ77416.1"/>
    </source>
</evidence>
<reference evidence="2 3" key="1">
    <citation type="submission" date="2014-06" db="EMBL/GenBank/DDBJ databases">
        <authorList>
            <person name="Urmite Genomes Urmite Genomes"/>
        </authorList>
    </citation>
    <scope>NUCLEOTIDE SEQUENCE [LARGE SCALE GENOMIC DNA]</scope>
</reference>